<dbReference type="InterPro" id="IPR011009">
    <property type="entry name" value="Kinase-like_dom_sf"/>
</dbReference>
<dbReference type="InterPro" id="IPR000719">
    <property type="entry name" value="Prot_kinase_dom"/>
</dbReference>
<dbReference type="Pfam" id="PF13947">
    <property type="entry name" value="GUB_WAK_bind"/>
    <property type="match status" value="1"/>
</dbReference>
<dbReference type="GO" id="GO:0016020">
    <property type="term" value="C:membrane"/>
    <property type="evidence" value="ECO:0007669"/>
    <property type="project" value="UniProtKB-SubCell"/>
</dbReference>
<evidence type="ECO:0000256" key="15">
    <source>
        <dbReference type="PROSITE-ProRule" id="PRU10141"/>
    </source>
</evidence>
<evidence type="ECO:0000256" key="12">
    <source>
        <dbReference type="ARBA" id="ARBA00023180"/>
    </source>
</evidence>
<dbReference type="FunFam" id="1.10.510.10:FF:000590">
    <property type="entry name" value="PR5-like receptor kinase"/>
    <property type="match status" value="1"/>
</dbReference>
<dbReference type="InterPro" id="IPR017441">
    <property type="entry name" value="Protein_kinase_ATP_BS"/>
</dbReference>
<evidence type="ECO:0000256" key="3">
    <source>
        <dbReference type="ARBA" id="ARBA00022527"/>
    </source>
</evidence>
<dbReference type="GO" id="GO:0004674">
    <property type="term" value="F:protein serine/threonine kinase activity"/>
    <property type="evidence" value="ECO:0007669"/>
    <property type="project" value="UniProtKB-KW"/>
</dbReference>
<evidence type="ECO:0000256" key="2">
    <source>
        <dbReference type="ARBA" id="ARBA00012513"/>
    </source>
</evidence>
<feature type="binding site" evidence="15">
    <location>
        <position position="383"/>
    </location>
    <ligand>
        <name>ATP</name>
        <dbReference type="ChEBI" id="CHEBI:30616"/>
    </ligand>
</feature>
<evidence type="ECO:0000256" key="7">
    <source>
        <dbReference type="ARBA" id="ARBA00022741"/>
    </source>
</evidence>
<dbReference type="EMBL" id="GGEC01022115">
    <property type="protein sequence ID" value="MBX02599.1"/>
    <property type="molecule type" value="Transcribed_RNA"/>
</dbReference>
<evidence type="ECO:0000313" key="19">
    <source>
        <dbReference type="EMBL" id="MBX02599.1"/>
    </source>
</evidence>
<comment type="subcellular location">
    <subcellularLocation>
        <location evidence="1">Membrane</location>
        <topology evidence="1">Single-pass type I membrane protein</topology>
    </subcellularLocation>
</comment>
<evidence type="ECO:0000256" key="16">
    <source>
        <dbReference type="SAM" id="Phobius"/>
    </source>
</evidence>
<feature type="domain" description="Protein kinase" evidence="18">
    <location>
        <begin position="355"/>
        <end position="647"/>
    </location>
</feature>
<dbReference type="FunFam" id="3.30.200.20:FF:000178">
    <property type="entry name" value="serine/threonine-protein kinase PBS1-like"/>
    <property type="match status" value="1"/>
</dbReference>
<dbReference type="GO" id="GO:0005524">
    <property type="term" value="F:ATP binding"/>
    <property type="evidence" value="ECO:0007669"/>
    <property type="project" value="UniProtKB-UniRule"/>
</dbReference>
<reference evidence="19" key="1">
    <citation type="submission" date="2018-02" db="EMBL/GenBank/DDBJ databases">
        <title>Rhizophora mucronata_Transcriptome.</title>
        <authorList>
            <person name="Meera S.P."/>
            <person name="Sreeshan A."/>
            <person name="Augustine A."/>
        </authorList>
    </citation>
    <scope>NUCLEOTIDE SEQUENCE</scope>
    <source>
        <tissue evidence="19">Leaf</tissue>
    </source>
</reference>
<dbReference type="InterPro" id="IPR025287">
    <property type="entry name" value="WAK_GUB"/>
</dbReference>
<evidence type="ECO:0000256" key="9">
    <source>
        <dbReference type="ARBA" id="ARBA00022840"/>
    </source>
</evidence>
<evidence type="ECO:0000256" key="5">
    <source>
        <dbReference type="ARBA" id="ARBA00022692"/>
    </source>
</evidence>
<comment type="catalytic activity">
    <reaction evidence="14">
        <text>L-seryl-[protein] + ATP = O-phospho-L-seryl-[protein] + ADP + H(+)</text>
        <dbReference type="Rhea" id="RHEA:17989"/>
        <dbReference type="Rhea" id="RHEA-COMP:9863"/>
        <dbReference type="Rhea" id="RHEA-COMP:11604"/>
        <dbReference type="ChEBI" id="CHEBI:15378"/>
        <dbReference type="ChEBI" id="CHEBI:29999"/>
        <dbReference type="ChEBI" id="CHEBI:30616"/>
        <dbReference type="ChEBI" id="CHEBI:83421"/>
        <dbReference type="ChEBI" id="CHEBI:456216"/>
        <dbReference type="EC" id="2.7.11.1"/>
    </reaction>
</comment>
<evidence type="ECO:0000256" key="4">
    <source>
        <dbReference type="ARBA" id="ARBA00022679"/>
    </source>
</evidence>
<keyword evidence="4" id="KW-0808">Transferase</keyword>
<comment type="catalytic activity">
    <reaction evidence="13">
        <text>L-threonyl-[protein] + ATP = O-phospho-L-threonyl-[protein] + ADP + H(+)</text>
        <dbReference type="Rhea" id="RHEA:46608"/>
        <dbReference type="Rhea" id="RHEA-COMP:11060"/>
        <dbReference type="Rhea" id="RHEA-COMP:11605"/>
        <dbReference type="ChEBI" id="CHEBI:15378"/>
        <dbReference type="ChEBI" id="CHEBI:30013"/>
        <dbReference type="ChEBI" id="CHEBI:30616"/>
        <dbReference type="ChEBI" id="CHEBI:61977"/>
        <dbReference type="ChEBI" id="CHEBI:456216"/>
        <dbReference type="EC" id="2.7.11.1"/>
    </reaction>
</comment>
<evidence type="ECO:0000256" key="13">
    <source>
        <dbReference type="ARBA" id="ARBA00047899"/>
    </source>
</evidence>
<dbReference type="AlphaFoldDB" id="A0A2P2KA51"/>
<feature type="transmembrane region" description="Helical" evidence="16">
    <location>
        <begin position="287"/>
        <end position="311"/>
    </location>
</feature>
<evidence type="ECO:0000256" key="1">
    <source>
        <dbReference type="ARBA" id="ARBA00004479"/>
    </source>
</evidence>
<evidence type="ECO:0000256" key="6">
    <source>
        <dbReference type="ARBA" id="ARBA00022729"/>
    </source>
</evidence>
<accession>A0A2P2KA51</accession>
<sequence>MSTNHPVALTIPVPLPFVILWLVIFTFPALAQAQSNISDYDRCSPFTCGNLNFSFPFLSWNSSVEALPRSCGLPGYLILCDISSQSPAELIFFDRSYQVRNIYPPPPPPSPPSGPSVVLVDTQLIRELTLGSCPSLRNFTLNHPTNSIGSPSLLALYNLSLIECPSGLPLSRDFLDKVVWNYSCNNSPKELYVLRSENVSAPHVPISTPNGCNLAIVPVSSALSRSRFRNGINELMGVLNVGFPLTLPAFKECSSCKVTGGRCGYDAGQSRIVCFNKQEQLKKQKQGAGLIIGLVTGSCLLVLIVVILIGIRRHIPILRRNHGTDDRLHVEQITTTLKSTLVTKYSYSDIKKMTNGFKEKLGQGGYGSVYKGKTSDGRLVAVKLLDKSNNIGPDFVNEVATIGRIHHVNVINLLGFSWNRSKQALVYEYMPNGSLGDLLSNEDLSLTLGLARMLEIAVGIAHGIAYLHNGCETRILHLDIKPHNVLLDQNFNPKISDFGLAKAYSRSRSAVTMTAVRGTIGYIAPELFMRNIGNASHKSDVYSYGMLLLEMVGGNKNAAGLNKNTSFKKSNTSSEAYFPSWIYDKLIEENDTEITLEDDTNSIARKLAMVGLWCIQINPKDRPSMARVVEMLFGDVDAIEMPPKPFFLSFTPAQHDIDVASIASDHSNNSALPLASDSREM</sequence>
<name>A0A2P2KA51_RHIMU</name>
<evidence type="ECO:0000259" key="18">
    <source>
        <dbReference type="PROSITE" id="PS50011"/>
    </source>
</evidence>
<keyword evidence="5 16" id="KW-0812">Transmembrane</keyword>
<dbReference type="SUPFAM" id="SSF56112">
    <property type="entry name" value="Protein kinase-like (PK-like)"/>
    <property type="match status" value="1"/>
</dbReference>
<dbReference type="PANTHER" id="PTHR27009">
    <property type="entry name" value="RUST RESISTANCE KINASE LR10-RELATED"/>
    <property type="match status" value="1"/>
</dbReference>
<organism evidence="19">
    <name type="scientific">Rhizophora mucronata</name>
    <name type="common">Asiatic mangrove</name>
    <dbReference type="NCBI Taxonomy" id="61149"/>
    <lineage>
        <taxon>Eukaryota</taxon>
        <taxon>Viridiplantae</taxon>
        <taxon>Streptophyta</taxon>
        <taxon>Embryophyta</taxon>
        <taxon>Tracheophyta</taxon>
        <taxon>Spermatophyta</taxon>
        <taxon>Magnoliopsida</taxon>
        <taxon>eudicotyledons</taxon>
        <taxon>Gunneridae</taxon>
        <taxon>Pentapetalae</taxon>
        <taxon>rosids</taxon>
        <taxon>fabids</taxon>
        <taxon>Malpighiales</taxon>
        <taxon>Rhizophoraceae</taxon>
        <taxon>Rhizophora</taxon>
    </lineage>
</organism>
<dbReference type="PROSITE" id="PS00108">
    <property type="entry name" value="PROTEIN_KINASE_ST"/>
    <property type="match status" value="1"/>
</dbReference>
<dbReference type="InterPro" id="IPR045874">
    <property type="entry name" value="LRK10/LRL21-25-like"/>
</dbReference>
<dbReference type="SMART" id="SM00220">
    <property type="entry name" value="S_TKc"/>
    <property type="match status" value="1"/>
</dbReference>
<keyword evidence="3" id="KW-0723">Serine/threonine-protein kinase</keyword>
<dbReference type="Pfam" id="PF00069">
    <property type="entry name" value="Pkinase"/>
    <property type="match status" value="1"/>
</dbReference>
<dbReference type="EC" id="2.7.11.1" evidence="2"/>
<keyword evidence="6 17" id="KW-0732">Signal</keyword>
<protein>
    <recommendedName>
        <fullName evidence="2">non-specific serine/threonine protein kinase</fullName>
        <ecNumber evidence="2">2.7.11.1</ecNumber>
    </recommendedName>
</protein>
<evidence type="ECO:0000256" key="8">
    <source>
        <dbReference type="ARBA" id="ARBA00022777"/>
    </source>
</evidence>
<evidence type="ECO:0000256" key="10">
    <source>
        <dbReference type="ARBA" id="ARBA00022989"/>
    </source>
</evidence>
<dbReference type="Gene3D" id="1.10.510.10">
    <property type="entry name" value="Transferase(Phosphotransferase) domain 1"/>
    <property type="match status" value="1"/>
</dbReference>
<keyword evidence="7 15" id="KW-0547">Nucleotide-binding</keyword>
<evidence type="ECO:0000256" key="14">
    <source>
        <dbReference type="ARBA" id="ARBA00048679"/>
    </source>
</evidence>
<dbReference type="GO" id="GO:0030247">
    <property type="term" value="F:polysaccharide binding"/>
    <property type="evidence" value="ECO:0007669"/>
    <property type="project" value="InterPro"/>
</dbReference>
<keyword evidence="9 15" id="KW-0067">ATP-binding</keyword>
<evidence type="ECO:0000256" key="11">
    <source>
        <dbReference type="ARBA" id="ARBA00023136"/>
    </source>
</evidence>
<dbReference type="Pfam" id="PF14380">
    <property type="entry name" value="WAK_assoc"/>
    <property type="match status" value="1"/>
</dbReference>
<dbReference type="Gene3D" id="3.30.200.20">
    <property type="entry name" value="Phosphorylase Kinase, domain 1"/>
    <property type="match status" value="1"/>
</dbReference>
<keyword evidence="10 16" id="KW-1133">Transmembrane helix</keyword>
<evidence type="ECO:0000256" key="17">
    <source>
        <dbReference type="SAM" id="SignalP"/>
    </source>
</evidence>
<dbReference type="InterPro" id="IPR008271">
    <property type="entry name" value="Ser/Thr_kinase_AS"/>
</dbReference>
<keyword evidence="12" id="KW-0325">Glycoprotein</keyword>
<dbReference type="PROSITE" id="PS50011">
    <property type="entry name" value="PROTEIN_KINASE_DOM"/>
    <property type="match status" value="1"/>
</dbReference>
<keyword evidence="11 16" id="KW-0472">Membrane</keyword>
<dbReference type="InterPro" id="IPR032872">
    <property type="entry name" value="WAK_assoc_C"/>
</dbReference>
<feature type="chain" id="PRO_5015190143" description="non-specific serine/threonine protein kinase" evidence="17">
    <location>
        <begin position="34"/>
        <end position="681"/>
    </location>
</feature>
<dbReference type="PROSITE" id="PS00107">
    <property type="entry name" value="PROTEIN_KINASE_ATP"/>
    <property type="match status" value="1"/>
</dbReference>
<keyword evidence="8" id="KW-0418">Kinase</keyword>
<proteinExistence type="predicted"/>
<feature type="signal peptide" evidence="17">
    <location>
        <begin position="1"/>
        <end position="33"/>
    </location>
</feature>